<reference evidence="1 2" key="1">
    <citation type="submission" date="2015-01" db="EMBL/GenBank/DDBJ databases">
        <title>Evolution of Trichinella species and genotypes.</title>
        <authorList>
            <person name="Korhonen P.K."/>
            <person name="Edoardo P."/>
            <person name="Giuseppe L.R."/>
            <person name="Gasser R.B."/>
        </authorList>
    </citation>
    <scope>NUCLEOTIDE SEQUENCE [LARGE SCALE GENOMIC DNA]</scope>
    <source>
        <strain evidence="1">ISS2496</strain>
    </source>
</reference>
<organism evidence="1 2">
    <name type="scientific">Trichinella patagoniensis</name>
    <dbReference type="NCBI Taxonomy" id="990121"/>
    <lineage>
        <taxon>Eukaryota</taxon>
        <taxon>Metazoa</taxon>
        <taxon>Ecdysozoa</taxon>
        <taxon>Nematoda</taxon>
        <taxon>Enoplea</taxon>
        <taxon>Dorylaimia</taxon>
        <taxon>Trichinellida</taxon>
        <taxon>Trichinellidae</taxon>
        <taxon>Trichinella</taxon>
    </lineage>
</organism>
<dbReference type="EMBL" id="JYDQ01000277">
    <property type="protein sequence ID" value="KRY09377.1"/>
    <property type="molecule type" value="Genomic_DNA"/>
</dbReference>
<comment type="caution">
    <text evidence="1">The sequence shown here is derived from an EMBL/GenBank/DDBJ whole genome shotgun (WGS) entry which is preliminary data.</text>
</comment>
<name>A0A0V0ZAD6_9BILA</name>
<gene>
    <name evidence="1" type="ORF">T12_9630</name>
</gene>
<sequence>MSHCRNLNYQAQTTVFLPHYVPPILAEQVLMLREWTSGVNVSGNSSSNECQPGKQNTPDRDLLIKFTIPTNVY</sequence>
<protein>
    <submittedName>
        <fullName evidence="1">Uncharacterized protein</fullName>
    </submittedName>
</protein>
<dbReference type="Proteomes" id="UP000054783">
    <property type="component" value="Unassembled WGS sequence"/>
</dbReference>
<accession>A0A0V0ZAD6</accession>
<dbReference type="AlphaFoldDB" id="A0A0V0ZAD6"/>
<evidence type="ECO:0000313" key="2">
    <source>
        <dbReference type="Proteomes" id="UP000054783"/>
    </source>
</evidence>
<keyword evidence="2" id="KW-1185">Reference proteome</keyword>
<evidence type="ECO:0000313" key="1">
    <source>
        <dbReference type="EMBL" id="KRY09377.1"/>
    </source>
</evidence>
<proteinExistence type="predicted"/>